<evidence type="ECO:0000256" key="4">
    <source>
        <dbReference type="ARBA" id="ARBA00023098"/>
    </source>
</evidence>
<dbReference type="GO" id="GO:0006629">
    <property type="term" value="P:lipid metabolic process"/>
    <property type="evidence" value="ECO:0007669"/>
    <property type="project" value="UniProtKB-KW"/>
</dbReference>
<keyword evidence="4" id="KW-0443">Lipid metabolism</keyword>
<dbReference type="Proteomes" id="UP000235145">
    <property type="component" value="Unassembled WGS sequence"/>
</dbReference>
<organism evidence="7 8">
    <name type="scientific">Lactuca sativa</name>
    <name type="common">Garden lettuce</name>
    <dbReference type="NCBI Taxonomy" id="4236"/>
    <lineage>
        <taxon>Eukaryota</taxon>
        <taxon>Viridiplantae</taxon>
        <taxon>Streptophyta</taxon>
        <taxon>Embryophyta</taxon>
        <taxon>Tracheophyta</taxon>
        <taxon>Spermatophyta</taxon>
        <taxon>Magnoliopsida</taxon>
        <taxon>eudicotyledons</taxon>
        <taxon>Gunneridae</taxon>
        <taxon>Pentapetalae</taxon>
        <taxon>asterids</taxon>
        <taxon>campanulids</taxon>
        <taxon>Asterales</taxon>
        <taxon>Asteraceae</taxon>
        <taxon>Cichorioideae</taxon>
        <taxon>Cichorieae</taxon>
        <taxon>Lactucinae</taxon>
        <taxon>Lactuca</taxon>
    </lineage>
</organism>
<evidence type="ECO:0000256" key="6">
    <source>
        <dbReference type="ARBA" id="ARBA00023315"/>
    </source>
</evidence>
<keyword evidence="8" id="KW-1185">Reference proteome</keyword>
<keyword evidence="1" id="KW-0808">Transferase</keyword>
<sequence length="93" mass="10550">MNDLALHVIPYLGSMSVTRLPVYYPSQEEKDNPKLYAENVRRLMAREGNLIMLDIGLAEKRVYHAALNGRLTVLLEKDDCLIDSIQPSLQNPP</sequence>
<keyword evidence="5" id="KW-0472">Membrane</keyword>
<comment type="caution">
    <text evidence="7">The sequence shown here is derived from an EMBL/GenBank/DDBJ whole genome shotgun (WGS) entry which is preliminary data.</text>
</comment>
<evidence type="ECO:0000256" key="3">
    <source>
        <dbReference type="ARBA" id="ARBA00022989"/>
    </source>
</evidence>
<dbReference type="PANTHER" id="PTHR23063:SF54">
    <property type="entry name" value="LYSOPHOSPHOLIPID ACYLTRANSFERASE LPEAT1"/>
    <property type="match status" value="1"/>
</dbReference>
<keyword evidence="6" id="KW-0012">Acyltransferase</keyword>
<name>A0A9R1UDN5_LACSA</name>
<reference evidence="7 8" key="1">
    <citation type="journal article" date="2017" name="Nat. Commun.">
        <title>Genome assembly with in vitro proximity ligation data and whole-genome triplication in lettuce.</title>
        <authorList>
            <person name="Reyes-Chin-Wo S."/>
            <person name="Wang Z."/>
            <person name="Yang X."/>
            <person name="Kozik A."/>
            <person name="Arikit S."/>
            <person name="Song C."/>
            <person name="Xia L."/>
            <person name="Froenicke L."/>
            <person name="Lavelle D.O."/>
            <person name="Truco M.J."/>
            <person name="Xia R."/>
            <person name="Zhu S."/>
            <person name="Xu C."/>
            <person name="Xu H."/>
            <person name="Xu X."/>
            <person name="Cox K."/>
            <person name="Korf I."/>
            <person name="Meyers B.C."/>
            <person name="Michelmore R.W."/>
        </authorList>
    </citation>
    <scope>NUCLEOTIDE SEQUENCE [LARGE SCALE GENOMIC DNA]</scope>
    <source>
        <strain evidence="8">cv. Salinas</strain>
        <tissue evidence="7">Seedlings</tissue>
    </source>
</reference>
<accession>A0A9R1UDN5</accession>
<proteinExistence type="predicted"/>
<evidence type="ECO:0000256" key="5">
    <source>
        <dbReference type="ARBA" id="ARBA00023136"/>
    </source>
</evidence>
<evidence type="ECO:0000313" key="7">
    <source>
        <dbReference type="EMBL" id="KAJ0185221.1"/>
    </source>
</evidence>
<keyword evidence="3" id="KW-1133">Transmembrane helix</keyword>
<dbReference type="GO" id="GO:0016746">
    <property type="term" value="F:acyltransferase activity"/>
    <property type="evidence" value="ECO:0007669"/>
    <property type="project" value="UniProtKB-KW"/>
</dbReference>
<keyword evidence="2" id="KW-0812">Transmembrane</keyword>
<evidence type="ECO:0000313" key="8">
    <source>
        <dbReference type="Proteomes" id="UP000235145"/>
    </source>
</evidence>
<evidence type="ECO:0000256" key="1">
    <source>
        <dbReference type="ARBA" id="ARBA00022679"/>
    </source>
</evidence>
<evidence type="ECO:0000256" key="2">
    <source>
        <dbReference type="ARBA" id="ARBA00022692"/>
    </source>
</evidence>
<dbReference type="AlphaFoldDB" id="A0A9R1UDN5"/>
<gene>
    <name evidence="7" type="ORF">LSAT_V11C900495130</name>
</gene>
<dbReference type="EMBL" id="NBSK02000009">
    <property type="protein sequence ID" value="KAJ0185221.1"/>
    <property type="molecule type" value="Genomic_DNA"/>
</dbReference>
<protein>
    <submittedName>
        <fullName evidence="7">Uncharacterized protein</fullName>
    </submittedName>
</protein>
<dbReference type="PANTHER" id="PTHR23063">
    <property type="entry name" value="PHOSPHOLIPID ACYLTRANSFERASE"/>
    <property type="match status" value="1"/>
</dbReference>